<keyword evidence="11" id="KW-1185">Reference proteome</keyword>
<dbReference type="SMART" id="SM00906">
    <property type="entry name" value="Fungal_trans"/>
    <property type="match status" value="1"/>
</dbReference>
<evidence type="ECO:0000313" key="11">
    <source>
        <dbReference type="Proteomes" id="UP001521116"/>
    </source>
</evidence>
<dbReference type="InterPro" id="IPR036864">
    <property type="entry name" value="Zn2-C6_fun-type_DNA-bd_sf"/>
</dbReference>
<comment type="caution">
    <text evidence="10">The sequence shown here is derived from an EMBL/GenBank/DDBJ whole genome shotgun (WGS) entry which is preliminary data.</text>
</comment>
<evidence type="ECO:0000256" key="6">
    <source>
        <dbReference type="ARBA" id="ARBA00023163"/>
    </source>
</evidence>
<dbReference type="InterPro" id="IPR052202">
    <property type="entry name" value="Yeast_MetPath_Reg"/>
</dbReference>
<dbReference type="CDD" id="cd00067">
    <property type="entry name" value="GAL4"/>
    <property type="match status" value="1"/>
</dbReference>
<sequence>MITSAPARSNQACRRCYNRKKKCSRTLPRCQACEHSGVQCSFEEQQEETGLFYISYVRGLEQRVAQLEEQLGDPSSASPHPAATAPADANPSPLIDQGRRWSTAAQSDKGTDASSLAGPGSRTSTRDDRGDHLAAELKQLSLEATADRYLGSSSGVSFARLTQAVLRRLKPDQYPFSFEVTQQDGPSDNETMVVTSSAALNSSRSSDLETSALQYPSSLPSKDQAFRLADYYWSHSHTLYPFMRKVWFMERLKLMYSDKTHGLENSAYWLYTMWMVFAIGSTTWSSIVPDGSESESAQFFNNAMVYFYGALSSGNMSALDALLLQVSYSFFNRVGSNTWYLVGSATRLAVGMGLHTAPNDVTRQLPLDVQEYRKRLFWCLYMMDRVVSISLGRPFGIRDDDIEIGPFAEVDDENILPDRILPQPPLKASEMAVPLHILALRKIAGEVFEQVYSNKTRHLPPSDRDEILRGLHAKLVEWRRTMPFPLPQARILQVPHTSTAWYDLNYYTHLIMLYRPSPLCPVLTLEKVHLIAEASAMAIRQIEIMHHDQRYAFNWLNLFNVFTLTLTLIYSITAQPEALSAYLQRSDALNDLDRASNVLGNFAQKFPTALKCRDIVQDVSQRLKSHMSPENTSGSAGDRSSPSQLNALHAMSGASPDSSKLSPEGLRMDEISFPSLTTGNSSFDELQNRVSGMGYSPGASSAVGDSQNTASTMSDSGLPRDFRLAATTTPYGDAAAQFMAVGIGTGETADMDLDEEFMNFLGGNFES</sequence>
<reference evidence="10 11" key="1">
    <citation type="submission" date="2024-02" db="EMBL/GenBank/DDBJ databases">
        <title>De novo assembly and annotation of 12 fungi associated with fruit tree decline syndrome in Ontario, Canada.</title>
        <authorList>
            <person name="Sulman M."/>
            <person name="Ellouze W."/>
            <person name="Ilyukhin E."/>
        </authorList>
    </citation>
    <scope>NUCLEOTIDE SEQUENCE [LARGE SCALE GENOMIC DNA]</scope>
    <source>
        <strain evidence="10 11">M1-105</strain>
    </source>
</reference>
<evidence type="ECO:0000256" key="4">
    <source>
        <dbReference type="ARBA" id="ARBA00023015"/>
    </source>
</evidence>
<dbReference type="SMART" id="SM00066">
    <property type="entry name" value="GAL4"/>
    <property type="match status" value="1"/>
</dbReference>
<feature type="compositionally biased region" description="Polar residues" evidence="8">
    <location>
        <begin position="674"/>
        <end position="690"/>
    </location>
</feature>
<evidence type="ECO:0000259" key="9">
    <source>
        <dbReference type="PROSITE" id="PS50048"/>
    </source>
</evidence>
<dbReference type="Pfam" id="PF04082">
    <property type="entry name" value="Fungal_trans"/>
    <property type="match status" value="1"/>
</dbReference>
<evidence type="ECO:0000313" key="10">
    <source>
        <dbReference type="EMBL" id="KAL1621060.1"/>
    </source>
</evidence>
<dbReference type="SUPFAM" id="SSF57701">
    <property type="entry name" value="Zn2/Cys6 DNA-binding domain"/>
    <property type="match status" value="1"/>
</dbReference>
<protein>
    <recommendedName>
        <fullName evidence="9">Zn(2)-C6 fungal-type domain-containing protein</fullName>
    </recommendedName>
</protein>
<feature type="compositionally biased region" description="Low complexity" evidence="8">
    <location>
        <begin position="74"/>
        <end position="93"/>
    </location>
</feature>
<gene>
    <name evidence="10" type="ORF">SLS56_009365</name>
</gene>
<dbReference type="Gene3D" id="4.10.240.10">
    <property type="entry name" value="Zn(2)-C6 fungal-type DNA-binding domain"/>
    <property type="match status" value="1"/>
</dbReference>
<accession>A0ABR3SHK6</accession>
<keyword evidence="3" id="KW-0862">Zinc</keyword>
<dbReference type="Proteomes" id="UP001521116">
    <property type="component" value="Unassembled WGS sequence"/>
</dbReference>
<keyword evidence="4" id="KW-0805">Transcription regulation</keyword>
<feature type="region of interest" description="Disordered" evidence="8">
    <location>
        <begin position="68"/>
        <end position="129"/>
    </location>
</feature>
<comment type="subcellular location">
    <subcellularLocation>
        <location evidence="1">Nucleus</location>
    </subcellularLocation>
</comment>
<evidence type="ECO:0000256" key="8">
    <source>
        <dbReference type="SAM" id="MobiDB-lite"/>
    </source>
</evidence>
<feature type="compositionally biased region" description="Polar residues" evidence="8">
    <location>
        <begin position="103"/>
        <end position="114"/>
    </location>
</feature>
<keyword evidence="7" id="KW-0539">Nucleus</keyword>
<feature type="region of interest" description="Disordered" evidence="8">
    <location>
        <begin position="671"/>
        <end position="717"/>
    </location>
</feature>
<evidence type="ECO:0000256" key="2">
    <source>
        <dbReference type="ARBA" id="ARBA00022723"/>
    </source>
</evidence>
<keyword evidence="6" id="KW-0804">Transcription</keyword>
<feature type="region of interest" description="Disordered" evidence="8">
    <location>
        <begin position="621"/>
        <end position="644"/>
    </location>
</feature>
<dbReference type="PANTHER" id="PTHR47782:SF12">
    <property type="entry name" value="ZN(II)2CYS6 TRANSCRIPTION FACTOR (EUROFUNG)"/>
    <property type="match status" value="1"/>
</dbReference>
<dbReference type="Pfam" id="PF00172">
    <property type="entry name" value="Zn_clus"/>
    <property type="match status" value="1"/>
</dbReference>
<evidence type="ECO:0000256" key="3">
    <source>
        <dbReference type="ARBA" id="ARBA00022833"/>
    </source>
</evidence>
<dbReference type="InterPro" id="IPR001138">
    <property type="entry name" value="Zn2Cys6_DnaBD"/>
</dbReference>
<name>A0ABR3SHK6_9PEZI</name>
<keyword evidence="5" id="KW-0238">DNA-binding</keyword>
<evidence type="ECO:0000256" key="7">
    <source>
        <dbReference type="ARBA" id="ARBA00023242"/>
    </source>
</evidence>
<feature type="domain" description="Zn(2)-C6 fungal-type" evidence="9">
    <location>
        <begin position="12"/>
        <end position="42"/>
    </location>
</feature>
<evidence type="ECO:0000256" key="1">
    <source>
        <dbReference type="ARBA" id="ARBA00004123"/>
    </source>
</evidence>
<dbReference type="EMBL" id="JAJVDC020000157">
    <property type="protein sequence ID" value="KAL1621060.1"/>
    <property type="molecule type" value="Genomic_DNA"/>
</dbReference>
<dbReference type="InterPro" id="IPR007219">
    <property type="entry name" value="XnlR_reg_dom"/>
</dbReference>
<keyword evidence="2" id="KW-0479">Metal-binding</keyword>
<dbReference type="CDD" id="cd12148">
    <property type="entry name" value="fungal_TF_MHR"/>
    <property type="match status" value="1"/>
</dbReference>
<dbReference type="PROSITE" id="PS50048">
    <property type="entry name" value="ZN2_CY6_FUNGAL_2"/>
    <property type="match status" value="1"/>
</dbReference>
<dbReference type="PANTHER" id="PTHR47782">
    <property type="entry name" value="ZN(II)2CYS6 TRANSCRIPTION FACTOR (EUROFUNG)-RELATED"/>
    <property type="match status" value="1"/>
</dbReference>
<organism evidence="10 11">
    <name type="scientific">Neofusicoccum ribis</name>
    <dbReference type="NCBI Taxonomy" id="45134"/>
    <lineage>
        <taxon>Eukaryota</taxon>
        <taxon>Fungi</taxon>
        <taxon>Dikarya</taxon>
        <taxon>Ascomycota</taxon>
        <taxon>Pezizomycotina</taxon>
        <taxon>Dothideomycetes</taxon>
        <taxon>Dothideomycetes incertae sedis</taxon>
        <taxon>Botryosphaeriales</taxon>
        <taxon>Botryosphaeriaceae</taxon>
        <taxon>Neofusicoccum</taxon>
    </lineage>
</organism>
<proteinExistence type="predicted"/>
<evidence type="ECO:0000256" key="5">
    <source>
        <dbReference type="ARBA" id="ARBA00023125"/>
    </source>
</evidence>
<feature type="compositionally biased region" description="Polar residues" evidence="8">
    <location>
        <begin position="703"/>
        <end position="715"/>
    </location>
</feature>